<accession>A0A9Q3ISR6</accession>
<dbReference type="EMBL" id="AVOT02054671">
    <property type="protein sequence ID" value="MBW0549357.1"/>
    <property type="molecule type" value="Genomic_DNA"/>
</dbReference>
<reference evidence="1" key="1">
    <citation type="submission" date="2021-03" db="EMBL/GenBank/DDBJ databases">
        <title>Draft genome sequence of rust myrtle Austropuccinia psidii MF-1, a brazilian biotype.</title>
        <authorList>
            <person name="Quecine M.C."/>
            <person name="Pachon D.M.R."/>
            <person name="Bonatelli M.L."/>
            <person name="Correr F.H."/>
            <person name="Franceschini L.M."/>
            <person name="Leite T.F."/>
            <person name="Margarido G.R.A."/>
            <person name="Almeida C.A."/>
            <person name="Ferrarezi J.A."/>
            <person name="Labate C.A."/>
        </authorList>
    </citation>
    <scope>NUCLEOTIDE SEQUENCE</scope>
    <source>
        <strain evidence="1">MF-1</strain>
    </source>
</reference>
<dbReference type="AlphaFoldDB" id="A0A9Q3ISR6"/>
<organism evidence="1 2">
    <name type="scientific">Austropuccinia psidii MF-1</name>
    <dbReference type="NCBI Taxonomy" id="1389203"/>
    <lineage>
        <taxon>Eukaryota</taxon>
        <taxon>Fungi</taxon>
        <taxon>Dikarya</taxon>
        <taxon>Basidiomycota</taxon>
        <taxon>Pucciniomycotina</taxon>
        <taxon>Pucciniomycetes</taxon>
        <taxon>Pucciniales</taxon>
        <taxon>Sphaerophragmiaceae</taxon>
        <taxon>Austropuccinia</taxon>
    </lineage>
</organism>
<sequence length="111" mass="13011">MVIVSRGKSLEFSEEDRGLIQNLYVKLQKIPVILHKAWKKKPKKIPKPILPQLIDLFRERIRTAPYQKLNSIYKSPVFCTEDSNGNLRIVHDLQDPEKLTIEDAELKLKFE</sequence>
<keyword evidence="2" id="KW-1185">Reference proteome</keyword>
<dbReference type="Proteomes" id="UP000765509">
    <property type="component" value="Unassembled WGS sequence"/>
</dbReference>
<evidence type="ECO:0000313" key="2">
    <source>
        <dbReference type="Proteomes" id="UP000765509"/>
    </source>
</evidence>
<comment type="caution">
    <text evidence="1">The sequence shown here is derived from an EMBL/GenBank/DDBJ whole genome shotgun (WGS) entry which is preliminary data.</text>
</comment>
<proteinExistence type="predicted"/>
<gene>
    <name evidence="1" type="ORF">O181_089072</name>
</gene>
<dbReference type="OrthoDB" id="5599163at2759"/>
<protein>
    <submittedName>
        <fullName evidence="1">Uncharacterized protein</fullName>
    </submittedName>
</protein>
<evidence type="ECO:0000313" key="1">
    <source>
        <dbReference type="EMBL" id="MBW0549357.1"/>
    </source>
</evidence>
<name>A0A9Q3ISR6_9BASI</name>